<evidence type="ECO:0008006" key="4">
    <source>
        <dbReference type="Google" id="ProtNLM"/>
    </source>
</evidence>
<evidence type="ECO:0000313" key="3">
    <source>
        <dbReference type="Proteomes" id="UP001500124"/>
    </source>
</evidence>
<protein>
    <recommendedName>
        <fullName evidence="4">DUF3558 domain-containing protein</fullName>
    </recommendedName>
</protein>
<name>A0ABP9L432_9ACTN</name>
<reference evidence="3" key="1">
    <citation type="journal article" date="2019" name="Int. J. Syst. Evol. Microbiol.">
        <title>The Global Catalogue of Microorganisms (GCM) 10K type strain sequencing project: providing services to taxonomists for standard genome sequencing and annotation.</title>
        <authorList>
            <consortium name="The Broad Institute Genomics Platform"/>
            <consortium name="The Broad Institute Genome Sequencing Center for Infectious Disease"/>
            <person name="Wu L."/>
            <person name="Ma J."/>
        </authorList>
    </citation>
    <scope>NUCLEOTIDE SEQUENCE [LARGE SCALE GENOMIC DNA]</scope>
    <source>
        <strain evidence="3">JCM 18410</strain>
    </source>
</reference>
<feature type="signal peptide" evidence="1">
    <location>
        <begin position="1"/>
        <end position="20"/>
    </location>
</feature>
<dbReference type="Proteomes" id="UP001500124">
    <property type="component" value="Unassembled WGS sequence"/>
</dbReference>
<evidence type="ECO:0000256" key="1">
    <source>
        <dbReference type="SAM" id="SignalP"/>
    </source>
</evidence>
<accession>A0ABP9L432</accession>
<comment type="caution">
    <text evidence="2">The sequence shown here is derived from an EMBL/GenBank/DDBJ whole genome shotgun (WGS) entry which is preliminary data.</text>
</comment>
<evidence type="ECO:0000313" key="2">
    <source>
        <dbReference type="EMBL" id="GAA5068333.1"/>
    </source>
</evidence>
<organism evidence="2 3">
    <name type="scientific">Streptomyces similanensis</name>
    <dbReference type="NCBI Taxonomy" id="1274988"/>
    <lineage>
        <taxon>Bacteria</taxon>
        <taxon>Bacillati</taxon>
        <taxon>Actinomycetota</taxon>
        <taxon>Actinomycetes</taxon>
        <taxon>Kitasatosporales</taxon>
        <taxon>Streptomycetaceae</taxon>
        <taxon>Streptomyces</taxon>
    </lineage>
</organism>
<keyword evidence="3" id="KW-1185">Reference proteome</keyword>
<sequence>MMRHLRSSSVIGWLVLALCAACDSSGSPQIPKVMCGTRVDPDVARPLFGSGTDWHEWDRVDRAEALTAPCLVLSDRGVVVRLRFSWDENATDLMYLAKNTGTVSGIADPRHITSPYTTLIGTDGAISTAPCGTKGGDYFTLTLQLPRIARTDRSHRGDIEKFMRAYFPATLKTLGCRTAPPASPRPGQER</sequence>
<feature type="chain" id="PRO_5045673211" description="DUF3558 domain-containing protein" evidence="1">
    <location>
        <begin position="21"/>
        <end position="190"/>
    </location>
</feature>
<keyword evidence="1" id="KW-0732">Signal</keyword>
<proteinExistence type="predicted"/>
<gene>
    <name evidence="2" type="ORF">GCM10023336_51380</name>
</gene>
<dbReference type="EMBL" id="BAABKC010000079">
    <property type="protein sequence ID" value="GAA5068333.1"/>
    <property type="molecule type" value="Genomic_DNA"/>
</dbReference>